<keyword evidence="1" id="KW-1133">Transmembrane helix</keyword>
<keyword evidence="1" id="KW-0812">Transmembrane</keyword>
<keyword evidence="1" id="KW-0472">Membrane</keyword>
<organism evidence="2 3">
    <name type="scientific">Cupriavidus basilensis</name>
    <dbReference type="NCBI Taxonomy" id="68895"/>
    <lineage>
        <taxon>Bacteria</taxon>
        <taxon>Pseudomonadati</taxon>
        <taxon>Pseudomonadota</taxon>
        <taxon>Betaproteobacteria</taxon>
        <taxon>Burkholderiales</taxon>
        <taxon>Burkholderiaceae</taxon>
        <taxon>Cupriavidus</taxon>
    </lineage>
</organism>
<dbReference type="STRING" id="68895.RR42_m1707"/>
<dbReference type="RefSeq" id="WP_043345687.1">
    <property type="nucleotide sequence ID" value="NZ_CP010536.1"/>
</dbReference>
<dbReference type="AlphaFoldDB" id="A0A0C4YA34"/>
<sequence>MLAVLNLWMVATALVSVFLFNAGPSRARWAALAGLLGQPAWLYLTHATGEAGMFAASLFFTLCYGRGVWNGFLRPGDHDG</sequence>
<evidence type="ECO:0000256" key="1">
    <source>
        <dbReference type="SAM" id="Phobius"/>
    </source>
</evidence>
<reference evidence="2 3" key="1">
    <citation type="journal article" date="2015" name="Genome Announc.">
        <title>Complete Genome Sequence of Cupriavidus basilensis 4G11, Isolated from the Oak Ridge Field Research Center Site.</title>
        <authorList>
            <person name="Ray J."/>
            <person name="Waters R.J."/>
            <person name="Skerker J.M."/>
            <person name="Kuehl J.V."/>
            <person name="Price M.N."/>
            <person name="Huang J."/>
            <person name="Chakraborty R."/>
            <person name="Arkin A.P."/>
            <person name="Deutschbauer A."/>
        </authorList>
    </citation>
    <scope>NUCLEOTIDE SEQUENCE [LARGE SCALE GENOMIC DNA]</scope>
    <source>
        <strain evidence="2">4G11</strain>
    </source>
</reference>
<protein>
    <recommendedName>
        <fullName evidence="4">Transmembrane protein</fullName>
    </recommendedName>
</protein>
<dbReference type="Proteomes" id="UP000031843">
    <property type="component" value="Chromosome main"/>
</dbReference>
<dbReference type="KEGG" id="cbw:RR42_m1707"/>
<keyword evidence="3" id="KW-1185">Reference proteome</keyword>
<dbReference type="EMBL" id="CP010536">
    <property type="protein sequence ID" value="AJG19104.1"/>
    <property type="molecule type" value="Genomic_DNA"/>
</dbReference>
<dbReference type="OrthoDB" id="9007099at2"/>
<accession>A0A0C4YA34</accession>
<evidence type="ECO:0000313" key="2">
    <source>
        <dbReference type="EMBL" id="AJG19104.1"/>
    </source>
</evidence>
<gene>
    <name evidence="2" type="ORF">RR42_m1707</name>
</gene>
<proteinExistence type="predicted"/>
<feature type="transmembrane region" description="Helical" evidence="1">
    <location>
        <begin position="43"/>
        <end position="64"/>
    </location>
</feature>
<name>A0A0C4YA34_9BURK</name>
<evidence type="ECO:0008006" key="4">
    <source>
        <dbReference type="Google" id="ProtNLM"/>
    </source>
</evidence>
<evidence type="ECO:0000313" key="3">
    <source>
        <dbReference type="Proteomes" id="UP000031843"/>
    </source>
</evidence>